<proteinExistence type="predicted"/>
<name>A0A9K3M1H3_9STRA</name>
<reference evidence="2" key="2">
    <citation type="submission" date="2021-04" db="EMBL/GenBank/DDBJ databases">
        <authorList>
            <person name="Podell S."/>
        </authorList>
    </citation>
    <scope>NUCLEOTIDE SEQUENCE</scope>
    <source>
        <strain evidence="2">Hildebrandi</strain>
    </source>
</reference>
<feature type="region of interest" description="Disordered" evidence="1">
    <location>
        <begin position="287"/>
        <end position="341"/>
    </location>
</feature>
<accession>A0A9K3M1H3</accession>
<feature type="compositionally biased region" description="Acidic residues" evidence="1">
    <location>
        <begin position="191"/>
        <end position="205"/>
    </location>
</feature>
<protein>
    <submittedName>
        <fullName evidence="2">Uncharacterized protein</fullName>
    </submittedName>
</protein>
<feature type="compositionally biased region" description="Polar residues" evidence="1">
    <location>
        <begin position="1"/>
        <end position="15"/>
    </location>
</feature>
<reference evidence="2" key="1">
    <citation type="journal article" date="2021" name="Sci. Rep.">
        <title>Diploid genomic architecture of Nitzschia inconspicua, an elite biomass production diatom.</title>
        <authorList>
            <person name="Oliver A."/>
            <person name="Podell S."/>
            <person name="Pinowska A."/>
            <person name="Traller J.C."/>
            <person name="Smith S.R."/>
            <person name="McClure R."/>
            <person name="Beliaev A."/>
            <person name="Bohutskyi P."/>
            <person name="Hill E.A."/>
            <person name="Rabines A."/>
            <person name="Zheng H."/>
            <person name="Allen L.Z."/>
            <person name="Kuo A."/>
            <person name="Grigoriev I.V."/>
            <person name="Allen A.E."/>
            <person name="Hazlebeck D."/>
            <person name="Allen E.E."/>
        </authorList>
    </citation>
    <scope>NUCLEOTIDE SEQUENCE</scope>
    <source>
        <strain evidence="2">Hildebrandi</strain>
    </source>
</reference>
<organism evidence="2 3">
    <name type="scientific">Nitzschia inconspicua</name>
    <dbReference type="NCBI Taxonomy" id="303405"/>
    <lineage>
        <taxon>Eukaryota</taxon>
        <taxon>Sar</taxon>
        <taxon>Stramenopiles</taxon>
        <taxon>Ochrophyta</taxon>
        <taxon>Bacillariophyta</taxon>
        <taxon>Bacillariophyceae</taxon>
        <taxon>Bacillariophycidae</taxon>
        <taxon>Bacillariales</taxon>
        <taxon>Bacillariaceae</taxon>
        <taxon>Nitzschia</taxon>
    </lineage>
</organism>
<keyword evidence="3" id="KW-1185">Reference proteome</keyword>
<feature type="region of interest" description="Disordered" evidence="1">
    <location>
        <begin position="1"/>
        <end position="51"/>
    </location>
</feature>
<evidence type="ECO:0000256" key="1">
    <source>
        <dbReference type="SAM" id="MobiDB-lite"/>
    </source>
</evidence>
<feature type="compositionally biased region" description="Basic and acidic residues" evidence="1">
    <location>
        <begin position="287"/>
        <end position="296"/>
    </location>
</feature>
<dbReference type="AlphaFoldDB" id="A0A9K3M1H3"/>
<evidence type="ECO:0000313" key="2">
    <source>
        <dbReference type="EMBL" id="KAG7371181.1"/>
    </source>
</evidence>
<feature type="region of interest" description="Disordered" evidence="1">
    <location>
        <begin position="191"/>
        <end position="232"/>
    </location>
</feature>
<gene>
    <name evidence="2" type="ORF">IV203_019751</name>
</gene>
<dbReference type="EMBL" id="JAGRRH010000004">
    <property type="protein sequence ID" value="KAG7371181.1"/>
    <property type="molecule type" value="Genomic_DNA"/>
</dbReference>
<feature type="compositionally biased region" description="Polar residues" evidence="1">
    <location>
        <begin position="24"/>
        <end position="35"/>
    </location>
</feature>
<sequence>MRYNTPISRPSSPLSSAHKEAPKSLTTYSLSSAGSKNGPIKVKPSTNDMKDTSTVRIANPKFRQHNVEATDNFSAPVAKISQWLASDPTKPKKEFLTVRKGNNIINKSNKFEKQTMAFGEKKQQLQEIAEKTIVTDNRKQFEQGAVNKDNDKVAKIEKMEAKVELLVEPTAELEIVTDILAAASVKEDDEIMISEEASTEDEISMEVEVGTESMEPEAVEAPILDGEDKEMSDTTIPVKIVVKAKEVAIEMNEDSPTLVTDKKNFEQAKAEFDSGKPNSVQMRKQKLEEMEREARRRANNPYGLMKSSWKRPHPSRGLPSDAWKLTFQGNLPPKKTIAELP</sequence>
<dbReference type="Proteomes" id="UP000693970">
    <property type="component" value="Unassembled WGS sequence"/>
</dbReference>
<evidence type="ECO:0000313" key="3">
    <source>
        <dbReference type="Proteomes" id="UP000693970"/>
    </source>
</evidence>
<comment type="caution">
    <text evidence="2">The sequence shown here is derived from an EMBL/GenBank/DDBJ whole genome shotgun (WGS) entry which is preliminary data.</text>
</comment>